<protein>
    <submittedName>
        <fullName evidence="2">Type VI secretion system protein TssR</fullName>
    </submittedName>
</protein>
<comment type="caution">
    <text evidence="2">The sequence shown here is derived from an EMBL/GenBank/DDBJ whole genome shotgun (WGS) entry which is preliminary data.</text>
</comment>
<sequence length="213" mass="25145">NKEFKKIFGDVAPIWYRKTERITVPDSLMRYYLLLSDPELKQTIERLETLCAIEVDVKDMNKPKKGKVKQLCRYLRERVRPDKVETLGASPANPESKADTVYVSTGKIRRHLYRFYMSELRNCRICKNKRKEIRRYSLSYAHSQIFGVPANSPVLDDITVKELKKKKQLTDKELDGLIQYFKERKENMAKKYGEEKITMEGQSYYYIASELLP</sequence>
<dbReference type="InterPro" id="IPR049358">
    <property type="entry name" value="T6SS_TssR-like_C"/>
</dbReference>
<evidence type="ECO:0000259" key="1">
    <source>
        <dbReference type="Pfam" id="PF20781"/>
    </source>
</evidence>
<dbReference type="AlphaFoldDB" id="A0A6L3GLS7"/>
<evidence type="ECO:0000313" key="3">
    <source>
        <dbReference type="Proteomes" id="UP000479773"/>
    </source>
</evidence>
<proteinExistence type="predicted"/>
<dbReference type="Pfam" id="PF20781">
    <property type="entry name" value="TssR_C"/>
    <property type="match status" value="1"/>
</dbReference>
<gene>
    <name evidence="2" type="ORF">F3B44_27115</name>
</gene>
<accession>A0A6L3GLS7</accession>
<reference evidence="2 3" key="1">
    <citation type="journal article" date="2019" name="Nat. Med.">
        <title>A library of human gut bacterial isolates paired with longitudinal multiomics data enables mechanistic microbiome research.</title>
        <authorList>
            <person name="Poyet M."/>
            <person name="Groussin M."/>
            <person name="Gibbons S.M."/>
            <person name="Avila-Pacheco J."/>
            <person name="Jiang X."/>
            <person name="Kearney S.M."/>
            <person name="Perrotta A.R."/>
            <person name="Berdy B."/>
            <person name="Zhao S."/>
            <person name="Lieberman T.D."/>
            <person name="Swanson P.K."/>
            <person name="Smith M."/>
            <person name="Roesemann S."/>
            <person name="Alexander J.E."/>
            <person name="Rich S.A."/>
            <person name="Livny J."/>
            <person name="Vlamakis H."/>
            <person name="Clish C."/>
            <person name="Bullock K."/>
            <person name="Deik A."/>
            <person name="Scott J."/>
            <person name="Pierce K.A."/>
            <person name="Xavier R.J."/>
            <person name="Alm E.J."/>
        </authorList>
    </citation>
    <scope>NUCLEOTIDE SEQUENCE [LARGE SCALE GENOMIC DNA]</scope>
    <source>
        <strain evidence="2 3">BIOML-A106</strain>
    </source>
</reference>
<feature type="domain" description="Type VI secretion system TssR-like C-terminal" evidence="1">
    <location>
        <begin position="29"/>
        <end position="213"/>
    </location>
</feature>
<dbReference type="EMBL" id="VWEQ01000291">
    <property type="protein sequence ID" value="KAA4737568.1"/>
    <property type="molecule type" value="Genomic_DNA"/>
</dbReference>
<name>A0A6L3GLS7_BACFG</name>
<dbReference type="Proteomes" id="UP000479773">
    <property type="component" value="Unassembled WGS sequence"/>
</dbReference>
<feature type="non-terminal residue" evidence="2">
    <location>
        <position position="1"/>
    </location>
</feature>
<organism evidence="2 3">
    <name type="scientific">Bacteroides fragilis</name>
    <dbReference type="NCBI Taxonomy" id="817"/>
    <lineage>
        <taxon>Bacteria</taxon>
        <taxon>Pseudomonadati</taxon>
        <taxon>Bacteroidota</taxon>
        <taxon>Bacteroidia</taxon>
        <taxon>Bacteroidales</taxon>
        <taxon>Bacteroidaceae</taxon>
        <taxon>Bacteroides</taxon>
    </lineage>
</organism>
<evidence type="ECO:0000313" key="2">
    <source>
        <dbReference type="EMBL" id="KAA4737568.1"/>
    </source>
</evidence>